<dbReference type="Pfam" id="PF07898">
    <property type="entry name" value="DUF1676"/>
    <property type="match status" value="1"/>
</dbReference>
<accession>A0A6G0Z9K3</accession>
<dbReference type="PANTHER" id="PTHR21879">
    <property type="entry name" value="FI03362P-RELATED-RELATED"/>
    <property type="match status" value="1"/>
</dbReference>
<protein>
    <submittedName>
        <fullName evidence="3">Uncharacterized protein</fullName>
    </submittedName>
</protein>
<organism evidence="3 4">
    <name type="scientific">Aphis craccivora</name>
    <name type="common">Cowpea aphid</name>
    <dbReference type="NCBI Taxonomy" id="307492"/>
    <lineage>
        <taxon>Eukaryota</taxon>
        <taxon>Metazoa</taxon>
        <taxon>Ecdysozoa</taxon>
        <taxon>Arthropoda</taxon>
        <taxon>Hexapoda</taxon>
        <taxon>Insecta</taxon>
        <taxon>Pterygota</taxon>
        <taxon>Neoptera</taxon>
        <taxon>Paraneoptera</taxon>
        <taxon>Hemiptera</taxon>
        <taxon>Sternorrhyncha</taxon>
        <taxon>Aphidomorpha</taxon>
        <taxon>Aphidoidea</taxon>
        <taxon>Aphididae</taxon>
        <taxon>Aphidini</taxon>
        <taxon>Aphis</taxon>
        <taxon>Aphis</taxon>
    </lineage>
</organism>
<proteinExistence type="predicted"/>
<evidence type="ECO:0000313" key="3">
    <source>
        <dbReference type="EMBL" id="KAF0767257.1"/>
    </source>
</evidence>
<keyword evidence="1" id="KW-0472">Membrane</keyword>
<keyword evidence="4" id="KW-1185">Reference proteome</keyword>
<keyword evidence="1" id="KW-0812">Transmembrane</keyword>
<feature type="transmembrane region" description="Helical" evidence="1">
    <location>
        <begin position="173"/>
        <end position="194"/>
    </location>
</feature>
<sequence>MSPRLSFDRSLVAFGSSSSTLLLLLIHLQLLSAAVRTRYDAGGLAAALHDEGEKCAQSTELWQCLTRTGARIVAAVTTYPGEIPLMGQYLAVVPDDRARTAGEGRMAMYKNSTLSTWPPPTSSVYSKIAEFASKRSLRVSVPMDAVAWLIGVTMSTPVTVVEGRGKKDKGAGVLMLGGMMMITTLMSTAFGALALMAAKGLLTSILALMLSAMAVSKKSGGHGHARTTYEVINNPGPHQAYQQATDYKLETGGAIISDNVVKLSGPHLMEMDIGGKGKGSLLVEINAAQYNAAQTEPIQYGNQQYD</sequence>
<evidence type="ECO:0000256" key="2">
    <source>
        <dbReference type="SAM" id="SignalP"/>
    </source>
</evidence>
<gene>
    <name evidence="3" type="ORF">FWK35_00010233</name>
</gene>
<keyword evidence="1" id="KW-1133">Transmembrane helix</keyword>
<dbReference type="AlphaFoldDB" id="A0A6G0Z9K3"/>
<dbReference type="GO" id="GO:0016020">
    <property type="term" value="C:membrane"/>
    <property type="evidence" value="ECO:0007669"/>
    <property type="project" value="TreeGrafter"/>
</dbReference>
<feature type="signal peptide" evidence="2">
    <location>
        <begin position="1"/>
        <end position="33"/>
    </location>
</feature>
<dbReference type="OrthoDB" id="6626307at2759"/>
<dbReference type="InterPro" id="IPR012464">
    <property type="entry name" value="DUF1676"/>
</dbReference>
<name>A0A6G0Z9K3_APHCR</name>
<comment type="caution">
    <text evidence="3">The sequence shown here is derived from an EMBL/GenBank/DDBJ whole genome shotgun (WGS) entry which is preliminary data.</text>
</comment>
<dbReference type="EMBL" id="VUJU01001012">
    <property type="protein sequence ID" value="KAF0767257.1"/>
    <property type="molecule type" value="Genomic_DNA"/>
</dbReference>
<dbReference type="PANTHER" id="PTHR21879:SF9">
    <property type="entry name" value="OSIRIS 16"/>
    <property type="match status" value="1"/>
</dbReference>
<evidence type="ECO:0000313" key="4">
    <source>
        <dbReference type="Proteomes" id="UP000478052"/>
    </source>
</evidence>
<evidence type="ECO:0000256" key="1">
    <source>
        <dbReference type="SAM" id="Phobius"/>
    </source>
</evidence>
<keyword evidence="2" id="KW-0732">Signal</keyword>
<dbReference type="Proteomes" id="UP000478052">
    <property type="component" value="Unassembled WGS sequence"/>
</dbReference>
<feature type="chain" id="PRO_5026037515" evidence="2">
    <location>
        <begin position="34"/>
        <end position="306"/>
    </location>
</feature>
<reference evidence="3 4" key="1">
    <citation type="submission" date="2019-08" db="EMBL/GenBank/DDBJ databases">
        <title>Whole genome of Aphis craccivora.</title>
        <authorList>
            <person name="Voronova N.V."/>
            <person name="Shulinski R.S."/>
            <person name="Bandarenka Y.V."/>
            <person name="Zhorov D.G."/>
            <person name="Warner D."/>
        </authorList>
    </citation>
    <scope>NUCLEOTIDE SEQUENCE [LARGE SCALE GENOMIC DNA]</scope>
    <source>
        <strain evidence="3">180601</strain>
        <tissue evidence="3">Whole Body</tissue>
    </source>
</reference>